<dbReference type="EMBL" id="GL996528">
    <property type="protein sequence ID" value="EGV60463.1"/>
    <property type="molecule type" value="Genomic_DNA"/>
</dbReference>
<dbReference type="SUPFAM" id="SSF52172">
    <property type="entry name" value="CheY-like"/>
    <property type="match status" value="1"/>
</dbReference>
<organism evidence="7">
    <name type="scientific">Candida tenuis (strain ATCC 10573 / BCRC 21748 / CBS 615 / JCM 9827 / NBRC 10315 / NRRL Y-1498 / VKM Y-70)</name>
    <name type="common">Yeast</name>
    <name type="synonym">Yamadazyma tenuis</name>
    <dbReference type="NCBI Taxonomy" id="590646"/>
    <lineage>
        <taxon>Eukaryota</taxon>
        <taxon>Fungi</taxon>
        <taxon>Dikarya</taxon>
        <taxon>Ascomycota</taxon>
        <taxon>Saccharomycotina</taxon>
        <taxon>Pichiomycetes</taxon>
        <taxon>Debaryomycetaceae</taxon>
        <taxon>Yamadazyma</taxon>
    </lineage>
</organism>
<reference evidence="6 7" key="1">
    <citation type="journal article" date="2011" name="Proc. Natl. Acad. Sci. U.S.A.">
        <title>Comparative genomics of xylose-fermenting fungi for enhanced biofuel production.</title>
        <authorList>
            <person name="Wohlbach D.J."/>
            <person name="Kuo A."/>
            <person name="Sato T.K."/>
            <person name="Potts K.M."/>
            <person name="Salamov A.A."/>
            <person name="LaButti K.M."/>
            <person name="Sun H."/>
            <person name="Clum A."/>
            <person name="Pangilinan J.L."/>
            <person name="Lindquist E.A."/>
            <person name="Lucas S."/>
            <person name="Lapidus A."/>
            <person name="Jin M."/>
            <person name="Gunawan C."/>
            <person name="Balan V."/>
            <person name="Dale B.E."/>
            <person name="Jeffries T.W."/>
            <person name="Zinkel R."/>
            <person name="Barry K.W."/>
            <person name="Grigoriev I.V."/>
            <person name="Gasch A.P."/>
        </authorList>
    </citation>
    <scope>NUCLEOTIDE SEQUENCE [LARGE SCALE GENOMIC DNA]</scope>
    <source>
        <strain evidence="7">ATCC 10573 / BCRC 21748 / CBS 615 / JCM 9827 / NBRC 10315 / NRRL Y-1498 / VKM Y-70</strain>
    </source>
</reference>
<feature type="modified residue" description="4-aspartylphosphate" evidence="3">
    <location>
        <position position="565"/>
    </location>
</feature>
<dbReference type="OrthoDB" id="21225at2759"/>
<feature type="compositionally biased region" description="Low complexity" evidence="4">
    <location>
        <begin position="453"/>
        <end position="483"/>
    </location>
</feature>
<proteinExistence type="predicted"/>
<dbReference type="PANTHER" id="PTHR45339">
    <property type="entry name" value="HYBRID SIGNAL TRANSDUCTION HISTIDINE KINASE J"/>
    <property type="match status" value="1"/>
</dbReference>
<dbReference type="GO" id="GO:0006950">
    <property type="term" value="P:response to stress"/>
    <property type="evidence" value="ECO:0007669"/>
    <property type="project" value="UniProtKB-ARBA"/>
</dbReference>
<feature type="region of interest" description="Disordered" evidence="4">
    <location>
        <begin position="238"/>
        <end position="328"/>
    </location>
</feature>
<sequence>MDINKSPSPQSLHKLLNTVKQESPSVSISTSKNTKPNLKLNMGKNHSQTPRSLASISGPFSPGIFTSKRVWVRRTNSTATTVMVNQNDIVDDLKTHIVNKFPNALGKHFDSAELVIKIDLHSRKQAVPGVSTTNANVPTPPHKKMNVWASGPEASKSSSSPSQQHQHNASFSLMTLEPDQNVWNLLDLYFPGGMNMSDAFIIETPDANEPYELGSTSPVNQHLYAPGHYSNHQIIQHTPQAKDQNTYRSVSPNSANSSQGYFHPKPQYLLGHNHIYHDRSVSPSNNQKASPLPSGVNLHRRSHSNPPQSPVSSNNLNSSHPNQKAHASGTNQAVLLLPKNFSLSNSASGVTDKKRLSLDENFVKKNRDSAISPINKNLTNLKSPGGILEEDTEPFPSMKPNLPKLDVTTVKNESSLESPNTPTDAILVADTENRLSLNSVTQLKKSGEEQLKNLGPGPNNLANNASSTKTSPPSNTTSSTSNGTHEKSAKVSRTSSGSKKNILGTSATETVLPSISVLVVEDNAINQAILGAFLRKHKIHYEIAKNGAEAITKWRKGGFHLVLMDIQLPVKSGIEATKEIRHLERINRIGVFAENEVNGSLYPNELTDSEKLDMDLFRSPVIIVALTASSNASSDRSNALRAGCNDYLTKPVNLVWLQNKITEWGCMQALIDFDGWRIKRSNFNGSSAKILAAQKSKTRSRSSSYNKAH</sequence>
<feature type="compositionally biased region" description="Polar residues" evidence="4">
    <location>
        <begin position="409"/>
        <end position="423"/>
    </location>
</feature>
<gene>
    <name evidence="6" type="ORF">CANTEDRAFT_132217</name>
</gene>
<dbReference type="eggNOG" id="KOG0519">
    <property type="taxonomic scope" value="Eukaryota"/>
</dbReference>
<evidence type="ECO:0000313" key="7">
    <source>
        <dbReference type="Proteomes" id="UP000000707"/>
    </source>
</evidence>
<dbReference type="Proteomes" id="UP000000707">
    <property type="component" value="Unassembled WGS sequence"/>
</dbReference>
<dbReference type="Pfam" id="PF00072">
    <property type="entry name" value="Response_reg"/>
    <property type="match status" value="1"/>
</dbReference>
<dbReference type="GO" id="GO:0000156">
    <property type="term" value="F:phosphorelay response regulator activity"/>
    <property type="evidence" value="ECO:0007669"/>
    <property type="project" value="UniProtKB-ARBA"/>
</dbReference>
<dbReference type="PROSITE" id="PS50110">
    <property type="entry name" value="RESPONSE_REGULATORY"/>
    <property type="match status" value="1"/>
</dbReference>
<protein>
    <recommendedName>
        <fullName evidence="5">Response regulatory domain-containing protein</fullName>
    </recommendedName>
</protein>
<evidence type="ECO:0000256" key="4">
    <source>
        <dbReference type="SAM" id="MobiDB-lite"/>
    </source>
</evidence>
<dbReference type="PANTHER" id="PTHR45339:SF1">
    <property type="entry name" value="HYBRID SIGNAL TRANSDUCTION HISTIDINE KINASE J"/>
    <property type="match status" value="1"/>
</dbReference>
<dbReference type="GO" id="GO:1900445">
    <property type="term" value="P:positive regulation of filamentous growth of a population of unicellular organisms in response to biotic stimulus"/>
    <property type="evidence" value="ECO:0007669"/>
    <property type="project" value="UniProtKB-ARBA"/>
</dbReference>
<evidence type="ECO:0000313" key="6">
    <source>
        <dbReference type="EMBL" id="EGV60463.1"/>
    </source>
</evidence>
<feature type="region of interest" description="Disordered" evidence="4">
    <location>
        <begin position="19"/>
        <end position="55"/>
    </location>
</feature>
<feature type="compositionally biased region" description="Polar residues" evidence="4">
    <location>
        <begin position="491"/>
        <end position="501"/>
    </location>
</feature>
<evidence type="ECO:0000259" key="5">
    <source>
        <dbReference type="PROSITE" id="PS50110"/>
    </source>
</evidence>
<dbReference type="STRING" id="590646.G3BE59"/>
<feature type="region of interest" description="Disordered" evidence="4">
    <location>
        <begin position="382"/>
        <end position="429"/>
    </location>
</feature>
<dbReference type="SMART" id="SM00448">
    <property type="entry name" value="REC"/>
    <property type="match status" value="1"/>
</dbReference>
<evidence type="ECO:0000256" key="2">
    <source>
        <dbReference type="ARBA" id="ARBA00023012"/>
    </source>
</evidence>
<dbReference type="HOGENOM" id="CLU_008307_4_0_1"/>
<feature type="domain" description="Response regulatory" evidence="5">
    <location>
        <begin position="516"/>
        <end position="665"/>
    </location>
</feature>
<dbReference type="Gene3D" id="3.40.50.2300">
    <property type="match status" value="1"/>
</dbReference>
<accession>G3BE59</accession>
<dbReference type="FunFam" id="3.40.50.2300:FF:000146">
    <property type="entry name" value="Putative two-component response regulator SSK1p"/>
    <property type="match status" value="1"/>
</dbReference>
<evidence type="ECO:0000256" key="1">
    <source>
        <dbReference type="ARBA" id="ARBA00022553"/>
    </source>
</evidence>
<dbReference type="InterPro" id="IPR011006">
    <property type="entry name" value="CheY-like_superfamily"/>
</dbReference>
<dbReference type="InterPro" id="IPR001789">
    <property type="entry name" value="Sig_transdc_resp-reg_receiver"/>
</dbReference>
<feature type="compositionally biased region" description="Polar residues" evidence="4">
    <location>
        <begin position="238"/>
        <end position="260"/>
    </location>
</feature>
<feature type="compositionally biased region" description="Polar residues" evidence="4">
    <location>
        <begin position="19"/>
        <end position="36"/>
    </location>
</feature>
<feature type="region of interest" description="Disordered" evidence="4">
    <location>
        <begin position="449"/>
        <end position="501"/>
    </location>
</feature>
<feature type="compositionally biased region" description="Low complexity" evidence="4">
    <location>
        <begin position="304"/>
        <end position="322"/>
    </location>
</feature>
<evidence type="ECO:0000256" key="3">
    <source>
        <dbReference type="PROSITE-ProRule" id="PRU00169"/>
    </source>
</evidence>
<keyword evidence="2" id="KW-0902">Two-component regulatory system</keyword>
<keyword evidence="1 3" id="KW-0597">Phosphoprotein</keyword>
<dbReference type="CDD" id="cd17546">
    <property type="entry name" value="REC_hyHK_CKI1_RcsC-like"/>
    <property type="match status" value="1"/>
</dbReference>
<name>G3BE59_CANTC</name>
<feature type="compositionally biased region" description="Polar residues" evidence="4">
    <location>
        <begin position="44"/>
        <end position="55"/>
    </location>
</feature>
<feature type="compositionally biased region" description="Low complexity" evidence="4">
    <location>
        <begin position="149"/>
        <end position="168"/>
    </location>
</feature>
<dbReference type="GO" id="GO:0036180">
    <property type="term" value="P:filamentous growth of a population of unicellular organisms in response to biotic stimulus"/>
    <property type="evidence" value="ECO:0007669"/>
    <property type="project" value="UniProtKB-ARBA"/>
</dbReference>
<feature type="region of interest" description="Disordered" evidence="4">
    <location>
        <begin position="127"/>
        <end position="168"/>
    </location>
</feature>
<keyword evidence="7" id="KW-1185">Reference proteome</keyword>
<dbReference type="AlphaFoldDB" id="G3BE59"/>